<dbReference type="AlphaFoldDB" id="V8P2V7"/>
<name>V8P2V7_OPHHA</name>
<reference evidence="2 3" key="1">
    <citation type="journal article" date="2013" name="Proc. Natl. Acad. Sci. U.S.A.">
        <title>The king cobra genome reveals dynamic gene evolution and adaptation in the snake venom system.</title>
        <authorList>
            <person name="Vonk F.J."/>
            <person name="Casewell N.R."/>
            <person name="Henkel C.V."/>
            <person name="Heimberg A.M."/>
            <person name="Jansen H.J."/>
            <person name="McCleary R.J."/>
            <person name="Kerkkamp H.M."/>
            <person name="Vos R.A."/>
            <person name="Guerreiro I."/>
            <person name="Calvete J.J."/>
            <person name="Wuster W."/>
            <person name="Woods A.E."/>
            <person name="Logan J.M."/>
            <person name="Harrison R.A."/>
            <person name="Castoe T.A."/>
            <person name="de Koning A.P."/>
            <person name="Pollock D.D."/>
            <person name="Yandell M."/>
            <person name="Calderon D."/>
            <person name="Renjifo C."/>
            <person name="Currier R.B."/>
            <person name="Salgado D."/>
            <person name="Pla D."/>
            <person name="Sanz L."/>
            <person name="Hyder A.S."/>
            <person name="Ribeiro J.M."/>
            <person name="Arntzen J.W."/>
            <person name="van den Thillart G.E."/>
            <person name="Boetzer M."/>
            <person name="Pirovano W."/>
            <person name="Dirks R.P."/>
            <person name="Spaink H.P."/>
            <person name="Duboule D."/>
            <person name="McGlinn E."/>
            <person name="Kini R.M."/>
            <person name="Richardson M.K."/>
        </authorList>
    </citation>
    <scope>NUCLEOTIDE SEQUENCE</scope>
    <source>
        <tissue evidence="2">Blood</tissue>
    </source>
</reference>
<feature type="compositionally biased region" description="Polar residues" evidence="1">
    <location>
        <begin position="35"/>
        <end position="48"/>
    </location>
</feature>
<feature type="region of interest" description="Disordered" evidence="1">
    <location>
        <begin position="34"/>
        <end position="74"/>
    </location>
</feature>
<keyword evidence="3" id="KW-1185">Reference proteome</keyword>
<proteinExistence type="predicted"/>
<protein>
    <submittedName>
        <fullName evidence="2">Uncharacterized protein</fullName>
    </submittedName>
</protein>
<comment type="caution">
    <text evidence="2">The sequence shown here is derived from an EMBL/GenBank/DDBJ whole genome shotgun (WGS) entry which is preliminary data.</text>
</comment>
<evidence type="ECO:0000313" key="3">
    <source>
        <dbReference type="Proteomes" id="UP000018936"/>
    </source>
</evidence>
<sequence length="74" mass="8243">MEIESTHPLGQKQVELHGNSVEGQTVWSGDIWLQKGSSEQDQESSFGTGQEGMELAFLPTWPGRPPCREHPVPR</sequence>
<accession>V8P2V7</accession>
<evidence type="ECO:0000313" key="2">
    <source>
        <dbReference type="EMBL" id="ETE68177.1"/>
    </source>
</evidence>
<evidence type="ECO:0000256" key="1">
    <source>
        <dbReference type="SAM" id="MobiDB-lite"/>
    </source>
</evidence>
<dbReference type="EMBL" id="AZIM01001080">
    <property type="protein sequence ID" value="ETE68177.1"/>
    <property type="molecule type" value="Genomic_DNA"/>
</dbReference>
<feature type="non-terminal residue" evidence="2">
    <location>
        <position position="1"/>
    </location>
</feature>
<dbReference type="Proteomes" id="UP000018936">
    <property type="component" value="Unassembled WGS sequence"/>
</dbReference>
<gene>
    <name evidence="2" type="ORF">L345_06034</name>
</gene>
<organism evidence="2 3">
    <name type="scientific">Ophiophagus hannah</name>
    <name type="common">King cobra</name>
    <name type="synonym">Naja hannah</name>
    <dbReference type="NCBI Taxonomy" id="8665"/>
    <lineage>
        <taxon>Eukaryota</taxon>
        <taxon>Metazoa</taxon>
        <taxon>Chordata</taxon>
        <taxon>Craniata</taxon>
        <taxon>Vertebrata</taxon>
        <taxon>Euteleostomi</taxon>
        <taxon>Lepidosauria</taxon>
        <taxon>Squamata</taxon>
        <taxon>Bifurcata</taxon>
        <taxon>Unidentata</taxon>
        <taxon>Episquamata</taxon>
        <taxon>Toxicofera</taxon>
        <taxon>Serpentes</taxon>
        <taxon>Colubroidea</taxon>
        <taxon>Elapidae</taxon>
        <taxon>Elapinae</taxon>
        <taxon>Ophiophagus</taxon>
    </lineage>
</organism>